<dbReference type="InterPro" id="IPR017907">
    <property type="entry name" value="Znf_RING_CS"/>
</dbReference>
<feature type="compositionally biased region" description="Low complexity" evidence="8">
    <location>
        <begin position="495"/>
        <end position="508"/>
    </location>
</feature>
<dbReference type="Gene3D" id="3.80.10.10">
    <property type="entry name" value="Ribonuclease Inhibitor"/>
    <property type="match status" value="1"/>
</dbReference>
<dbReference type="Gene3D" id="3.30.40.10">
    <property type="entry name" value="Zinc/RING finger domain, C3HC4 (zinc finger)"/>
    <property type="match status" value="2"/>
</dbReference>
<evidence type="ECO:0000256" key="6">
    <source>
        <dbReference type="ARBA" id="ARBA00023212"/>
    </source>
</evidence>
<dbReference type="SMART" id="SM00184">
    <property type="entry name" value="RING"/>
    <property type="match status" value="1"/>
</dbReference>
<dbReference type="InterPro" id="IPR001293">
    <property type="entry name" value="Znf_TRAF"/>
</dbReference>
<reference evidence="12" key="1">
    <citation type="journal article" date="2018" name="Nat. Microbiol.">
        <title>Leveraging single-cell genomics to expand the fungal tree of life.</title>
        <authorList>
            <person name="Ahrendt S.R."/>
            <person name="Quandt C.A."/>
            <person name="Ciobanu D."/>
            <person name="Clum A."/>
            <person name="Salamov A."/>
            <person name="Andreopoulos B."/>
            <person name="Cheng J.F."/>
            <person name="Woyke T."/>
            <person name="Pelin A."/>
            <person name="Henrissat B."/>
            <person name="Reynolds N.K."/>
            <person name="Benny G.L."/>
            <person name="Smith M.E."/>
            <person name="James T.Y."/>
            <person name="Grigoriev I.V."/>
        </authorList>
    </citation>
    <scope>NUCLEOTIDE SEQUENCE [LARGE SCALE GENOMIC DNA]</scope>
</reference>
<comment type="subcellular location">
    <subcellularLocation>
        <location evidence="1">Cytoplasm</location>
        <location evidence="1">Cytoskeleton</location>
    </subcellularLocation>
</comment>
<dbReference type="InterPro" id="IPR052410">
    <property type="entry name" value="DRC5"/>
</dbReference>
<feature type="region of interest" description="Disordered" evidence="8">
    <location>
        <begin position="188"/>
        <end position="266"/>
    </location>
</feature>
<keyword evidence="3 7" id="KW-0479">Metal-binding</keyword>
<evidence type="ECO:0000256" key="2">
    <source>
        <dbReference type="ARBA" id="ARBA00022490"/>
    </source>
</evidence>
<dbReference type="SUPFAM" id="SSF57850">
    <property type="entry name" value="RING/U-box"/>
    <property type="match status" value="1"/>
</dbReference>
<evidence type="ECO:0000256" key="7">
    <source>
        <dbReference type="PROSITE-ProRule" id="PRU00207"/>
    </source>
</evidence>
<dbReference type="OrthoDB" id="5590786at2759"/>
<feature type="region of interest" description="Disordered" evidence="8">
    <location>
        <begin position="278"/>
        <end position="305"/>
    </location>
</feature>
<dbReference type="GO" id="GO:0005856">
    <property type="term" value="C:cytoskeleton"/>
    <property type="evidence" value="ECO:0007669"/>
    <property type="project" value="UniProtKB-SubCell"/>
</dbReference>
<evidence type="ECO:0000256" key="8">
    <source>
        <dbReference type="SAM" id="MobiDB-lite"/>
    </source>
</evidence>
<accession>A0A4P9Y5X2</accession>
<dbReference type="EMBL" id="KZ987840">
    <property type="protein sequence ID" value="RKP14397.1"/>
    <property type="molecule type" value="Genomic_DNA"/>
</dbReference>
<feature type="domain" description="TRAF-type" evidence="10">
    <location>
        <begin position="317"/>
        <end position="358"/>
    </location>
</feature>
<dbReference type="PANTHER" id="PTHR24107:SF2">
    <property type="entry name" value="NLR FAMILY CARD DOMAIN CONTAINING 3"/>
    <property type="match status" value="1"/>
</dbReference>
<feature type="compositionally biased region" description="Pro residues" evidence="8">
    <location>
        <begin position="205"/>
        <end position="215"/>
    </location>
</feature>
<proteinExistence type="predicted"/>
<dbReference type="PANTHER" id="PTHR24107">
    <property type="entry name" value="YNEIN REGULATORY COMPLEX SUBUNIT 5"/>
    <property type="match status" value="1"/>
</dbReference>
<keyword evidence="5 7" id="KW-0862">Zinc</keyword>
<dbReference type="SUPFAM" id="SSF49599">
    <property type="entry name" value="TRAF domain-like"/>
    <property type="match status" value="1"/>
</dbReference>
<dbReference type="SUPFAM" id="SSF52047">
    <property type="entry name" value="RNI-like"/>
    <property type="match status" value="1"/>
</dbReference>
<name>A0A4P9Y5X2_9FUNG</name>
<evidence type="ECO:0000256" key="3">
    <source>
        <dbReference type="ARBA" id="ARBA00022723"/>
    </source>
</evidence>
<keyword evidence="6" id="KW-0206">Cytoskeleton</keyword>
<evidence type="ECO:0000259" key="9">
    <source>
        <dbReference type="PROSITE" id="PS50089"/>
    </source>
</evidence>
<dbReference type="PROSITE" id="PS00518">
    <property type="entry name" value="ZF_RING_1"/>
    <property type="match status" value="1"/>
</dbReference>
<feature type="compositionally biased region" description="Low complexity" evidence="8">
    <location>
        <begin position="527"/>
        <end position="559"/>
    </location>
</feature>
<dbReference type="PROSITE" id="PS50145">
    <property type="entry name" value="ZF_TRAF"/>
    <property type="match status" value="1"/>
</dbReference>
<dbReference type="SMART" id="SM00368">
    <property type="entry name" value="LRR_RI"/>
    <property type="match status" value="5"/>
</dbReference>
<feature type="zinc finger region" description="TRAF-type" evidence="7">
    <location>
        <begin position="317"/>
        <end position="358"/>
    </location>
</feature>
<keyword evidence="2" id="KW-0963">Cytoplasm</keyword>
<dbReference type="InterPro" id="IPR013083">
    <property type="entry name" value="Znf_RING/FYVE/PHD"/>
</dbReference>
<dbReference type="Pfam" id="PF13923">
    <property type="entry name" value="zf-C3HC4_2"/>
    <property type="match status" value="1"/>
</dbReference>
<feature type="compositionally biased region" description="Polar residues" evidence="8">
    <location>
        <begin position="614"/>
        <end position="628"/>
    </location>
</feature>
<feature type="compositionally biased region" description="Acidic residues" evidence="8">
    <location>
        <begin position="646"/>
        <end position="670"/>
    </location>
</feature>
<dbReference type="InterPro" id="IPR001841">
    <property type="entry name" value="Znf_RING"/>
</dbReference>
<evidence type="ECO:0000256" key="4">
    <source>
        <dbReference type="ARBA" id="ARBA00022771"/>
    </source>
</evidence>
<evidence type="ECO:0000256" key="5">
    <source>
        <dbReference type="ARBA" id="ARBA00022833"/>
    </source>
</evidence>
<dbReference type="PROSITE" id="PS50089">
    <property type="entry name" value="ZF_RING_2"/>
    <property type="match status" value="1"/>
</dbReference>
<evidence type="ECO:0000313" key="11">
    <source>
        <dbReference type="EMBL" id="RKP14397.1"/>
    </source>
</evidence>
<evidence type="ECO:0008006" key="13">
    <source>
        <dbReference type="Google" id="ProtNLM"/>
    </source>
</evidence>
<dbReference type="AlphaFoldDB" id="A0A4P9Y5X2"/>
<feature type="region of interest" description="Disordered" evidence="8">
    <location>
        <begin position="887"/>
        <end position="944"/>
    </location>
</feature>
<feature type="compositionally biased region" description="Low complexity" evidence="8">
    <location>
        <begin position="234"/>
        <end position="247"/>
    </location>
</feature>
<dbReference type="Proteomes" id="UP000267251">
    <property type="component" value="Unassembled WGS sequence"/>
</dbReference>
<keyword evidence="4 7" id="KW-0863">Zinc-finger</keyword>
<gene>
    <name evidence="11" type="ORF">BJ684DRAFT_15271</name>
</gene>
<evidence type="ECO:0000313" key="12">
    <source>
        <dbReference type="Proteomes" id="UP000267251"/>
    </source>
</evidence>
<feature type="region of interest" description="Disordered" evidence="8">
    <location>
        <begin position="461"/>
        <end position="679"/>
    </location>
</feature>
<dbReference type="InterPro" id="IPR032675">
    <property type="entry name" value="LRR_dom_sf"/>
</dbReference>
<evidence type="ECO:0000256" key="1">
    <source>
        <dbReference type="ARBA" id="ARBA00004245"/>
    </source>
</evidence>
<organism evidence="11 12">
    <name type="scientific">Piptocephalis cylindrospora</name>
    <dbReference type="NCBI Taxonomy" id="1907219"/>
    <lineage>
        <taxon>Eukaryota</taxon>
        <taxon>Fungi</taxon>
        <taxon>Fungi incertae sedis</taxon>
        <taxon>Zoopagomycota</taxon>
        <taxon>Zoopagomycotina</taxon>
        <taxon>Zoopagomycetes</taxon>
        <taxon>Zoopagales</taxon>
        <taxon>Piptocephalidaceae</taxon>
        <taxon>Piptocephalis</taxon>
    </lineage>
</organism>
<dbReference type="GO" id="GO:0008270">
    <property type="term" value="F:zinc ion binding"/>
    <property type="evidence" value="ECO:0007669"/>
    <property type="project" value="UniProtKB-KW"/>
</dbReference>
<keyword evidence="12" id="KW-1185">Reference proteome</keyword>
<protein>
    <recommendedName>
        <fullName evidence="13">RING-type domain-containing protein</fullName>
    </recommendedName>
</protein>
<sequence>MPYAQPEYDYITEPPEDLQCPICTDAYIAPVQVTRCGHLFCRECLHHALSRTCTCPFCRAPLLPAEDVVEARELAQRTDALIGPRRGIAHHYADVCMIVALKCGDDPRFSGCPEELARSALEAHRPHCSYYRDICTWACGYSAPHTNGNALALHERSMCSERPVTCGACGTSTTSLRPLGPPVPGRLAHRRGRSGQVIQTTAPSISPPLSQPLSPPMDQLSPLILPTSITGTISPPRLDGPSRSSSPSPLPVNHGERTEGQAGVGRMLEEGESRVGITEISPIPPSSVNKTPPQSPPPSSARLPSNQLRARDLPMHHQRECPAAIVSCPHRHILGNRGGCMETMARKDLTRHCLDECPWHRTRAPIQALTREITLLEQRLHQTERTWRSRFDAMSTLVINASFFPPNPKEAEAAITSRVAMTPPCRRICVRGFGPDGTFPILCSTFLPSIVSPGTAIGSSSFIPSRPIRPRPQGPPLLAGLFTHMATGPIGGMSGSSASASLVASSSHDSTRGRSHIRSPPPPPLPTASAPPRSPLLLSSPAQSLPSSSINPLNSSESPRSNGLGGGLNIGVDREASPGRGTTASDSDEDIPLGETTRLGGERRRFAGTPINGDMSTGRESNNVTSPEIRSHRRNSSQEGPGDTVNNDDDGYDDEEGDDEEVYAGEDNEEDGGRWGSDEPEEISLEELDFRGSSILWSGALPLARAISRPGSLRILRLGGNGLSAHGAEAVVKALRYHPHLHTLDLSSYLGRNDLRHPGIKAIAEWVVSSPGIETLILSENEVSGAGLGYLGQALLHASSLRVLRLQRCRVGGPRWPMFLSALFHSSCMIEELDLTGCSLSDSEGAELATHISTGSSPPSCIRLAQHSMPPDVVQFIRRSQALGGNRIRLPGLGGGRRGAHRHSPRSSGASGPGTQGNISHPTYIPSGSVDLTSEEARRGPRPGLSGVLRGFDVKSKMEGCMPMIVNHFHGTVLRLFLGVDSQLADMKRKKRHFLLP</sequence>
<evidence type="ECO:0000259" key="10">
    <source>
        <dbReference type="PROSITE" id="PS50145"/>
    </source>
</evidence>
<feature type="domain" description="RING-type" evidence="9">
    <location>
        <begin position="20"/>
        <end position="59"/>
    </location>
</feature>